<evidence type="ECO:0000256" key="1">
    <source>
        <dbReference type="PIRSR" id="PIRSR016184-1"/>
    </source>
</evidence>
<feature type="active site" evidence="1">
    <location>
        <position position="24"/>
    </location>
</feature>
<gene>
    <name evidence="2" type="ORF">GOEFS_006_00070</name>
</gene>
<proteinExistence type="predicted"/>
<dbReference type="GO" id="GO:0016853">
    <property type="term" value="F:isomerase activity"/>
    <property type="evidence" value="ECO:0007669"/>
    <property type="project" value="TreeGrafter"/>
</dbReference>
<dbReference type="PANTHER" id="PTHR13774">
    <property type="entry name" value="PHENAZINE BIOSYNTHESIS PROTEIN"/>
    <property type="match status" value="1"/>
</dbReference>
<accession>H0QUQ3</accession>
<dbReference type="eggNOG" id="COG0384">
    <property type="taxonomic scope" value="Bacteria"/>
</dbReference>
<dbReference type="STRING" id="1077974.GOEFS_006_00070"/>
<dbReference type="PIRSF" id="PIRSF016184">
    <property type="entry name" value="PhzC_PhzF"/>
    <property type="match status" value="1"/>
</dbReference>
<dbReference type="PANTHER" id="PTHR13774:SF32">
    <property type="entry name" value="ANTISENSE-ENHANCING SEQUENCE 1"/>
    <property type="match status" value="1"/>
</dbReference>
<dbReference type="AlphaFoldDB" id="H0QUQ3"/>
<dbReference type="EMBL" id="BAEH01000006">
    <property type="protein sequence ID" value="GAB16554.1"/>
    <property type="molecule type" value="Genomic_DNA"/>
</dbReference>
<dbReference type="GO" id="GO:0005737">
    <property type="term" value="C:cytoplasm"/>
    <property type="evidence" value="ECO:0007669"/>
    <property type="project" value="TreeGrafter"/>
</dbReference>
<dbReference type="Gene3D" id="3.10.310.10">
    <property type="entry name" value="Diaminopimelate Epimerase, Chain A, domain 1"/>
    <property type="match status" value="2"/>
</dbReference>
<organism evidence="2 3">
    <name type="scientific">Gordonia effusa NBRC 100432</name>
    <dbReference type="NCBI Taxonomy" id="1077974"/>
    <lineage>
        <taxon>Bacteria</taxon>
        <taxon>Bacillati</taxon>
        <taxon>Actinomycetota</taxon>
        <taxon>Actinomycetes</taxon>
        <taxon>Mycobacteriales</taxon>
        <taxon>Gordoniaceae</taxon>
        <taxon>Gordonia</taxon>
    </lineage>
</organism>
<dbReference type="Proteomes" id="UP000035034">
    <property type="component" value="Unassembled WGS sequence"/>
</dbReference>
<dbReference type="InterPro" id="IPR003719">
    <property type="entry name" value="Phenazine_PhzF-like"/>
</dbReference>
<dbReference type="SUPFAM" id="SSF54506">
    <property type="entry name" value="Diaminopimelate epimerase-like"/>
    <property type="match status" value="1"/>
</dbReference>
<dbReference type="NCBIfam" id="TIGR00654">
    <property type="entry name" value="PhzF_family"/>
    <property type="match status" value="1"/>
</dbReference>
<comment type="caution">
    <text evidence="2">The sequence shown here is derived from an EMBL/GenBank/DDBJ whole genome shotgun (WGS) entry which is preliminary data.</text>
</comment>
<evidence type="ECO:0000313" key="3">
    <source>
        <dbReference type="Proteomes" id="UP000035034"/>
    </source>
</evidence>
<keyword evidence="3" id="KW-1185">Reference proteome</keyword>
<reference evidence="2 3" key="1">
    <citation type="submission" date="2011-12" db="EMBL/GenBank/DDBJ databases">
        <title>Whole genome shotgun sequence of Gordonia effusa NBRC 100432.</title>
        <authorList>
            <person name="Yoshida I."/>
            <person name="Takarada H."/>
            <person name="Hosoyama A."/>
            <person name="Tsuchikane K."/>
            <person name="Katsumata H."/>
            <person name="Yamazaki S."/>
            <person name="Fujita N."/>
        </authorList>
    </citation>
    <scope>NUCLEOTIDE SEQUENCE [LARGE SCALE GENOMIC DNA]</scope>
    <source>
        <strain evidence="2 3">NBRC 100432</strain>
    </source>
</reference>
<evidence type="ECO:0000313" key="2">
    <source>
        <dbReference type="EMBL" id="GAB16554.1"/>
    </source>
</evidence>
<dbReference type="Pfam" id="PF02567">
    <property type="entry name" value="PhzC-PhzF"/>
    <property type="match status" value="1"/>
</dbReference>
<sequence>MVLDATGLSDSDMAAFARWTNLSETTFVLPPTVDGADYRLRIFTPVGELPFAGHPTLGSAYAWLTSGGTPKGPGIVQECGAGLIDIRIDGDQAGHLAFAAPPLIRSGPIDQALRTEIALALGIGVTDIIDAAWVANGPNWIGLLLDSAQRVLDLAPDMAALADYEVGVVGPYPNAAVGEPNYEVRAFAPGQGVPEDPITGSLNAGLAMWLRAAHGAPASYVAAQGTVLERMGRVYVDDDGDRIWIGGQSTTVVDGFVEF</sequence>
<protein>
    <submittedName>
        <fullName evidence="2">Putative phenazine biosynthesis protein</fullName>
    </submittedName>
</protein>
<name>H0QUQ3_9ACTN</name>